<reference evidence="4 5" key="1">
    <citation type="submission" date="2020-08" db="EMBL/GenBank/DDBJ databases">
        <title>Genome sequence of Hymenobacter qilianensis JCM 19763T.</title>
        <authorList>
            <person name="Hyun D.-W."/>
            <person name="Bae J.-W."/>
        </authorList>
    </citation>
    <scope>NUCLEOTIDE SEQUENCE [LARGE SCALE GENOMIC DNA]</scope>
    <source>
        <strain evidence="4 5">JCM 19763</strain>
    </source>
</reference>
<dbReference type="InterPro" id="IPR003423">
    <property type="entry name" value="OMP_efflux"/>
</dbReference>
<dbReference type="KEGG" id="hqi:H9L05_14805"/>
<dbReference type="GO" id="GO:0015562">
    <property type="term" value="F:efflux transmembrane transporter activity"/>
    <property type="evidence" value="ECO:0007669"/>
    <property type="project" value="InterPro"/>
</dbReference>
<dbReference type="Pfam" id="PF02321">
    <property type="entry name" value="OEP"/>
    <property type="match status" value="2"/>
</dbReference>
<dbReference type="PANTHER" id="PTHR30203:SF32">
    <property type="entry name" value="CATION EFFLUX SYSTEM PROTEIN CUSC"/>
    <property type="match status" value="1"/>
</dbReference>
<comment type="similarity">
    <text evidence="1 2">Belongs to the outer membrane factor (OMF) (TC 1.B.17) family.</text>
</comment>
<keyword evidence="2" id="KW-0812">Transmembrane</keyword>
<dbReference type="GO" id="GO:0005886">
    <property type="term" value="C:plasma membrane"/>
    <property type="evidence" value="ECO:0007669"/>
    <property type="project" value="UniProtKB-SubCell"/>
</dbReference>
<keyword evidence="2" id="KW-1134">Transmembrane beta strand</keyword>
<gene>
    <name evidence="4" type="ORF">H9L05_14805</name>
</gene>
<evidence type="ECO:0000256" key="3">
    <source>
        <dbReference type="SAM" id="Coils"/>
    </source>
</evidence>
<keyword evidence="2" id="KW-0564">Palmitate</keyword>
<dbReference type="PANTHER" id="PTHR30203">
    <property type="entry name" value="OUTER MEMBRANE CATION EFFLUX PROTEIN"/>
    <property type="match status" value="1"/>
</dbReference>
<keyword evidence="2" id="KW-0449">Lipoprotein</keyword>
<organism evidence="4 5">
    <name type="scientific">Hymenobacter qilianensis</name>
    <dbReference type="NCBI Taxonomy" id="1385715"/>
    <lineage>
        <taxon>Bacteria</taxon>
        <taxon>Pseudomonadati</taxon>
        <taxon>Bacteroidota</taxon>
        <taxon>Cytophagia</taxon>
        <taxon>Cytophagales</taxon>
        <taxon>Hymenobacteraceae</taxon>
        <taxon>Hymenobacter</taxon>
    </lineage>
</organism>
<name>A0A7H0H0R3_9BACT</name>
<comment type="subcellular location">
    <subcellularLocation>
        <location evidence="2">Cell membrane</location>
        <topology evidence="2">Lipid-anchor</topology>
    </subcellularLocation>
</comment>
<dbReference type="Gene3D" id="2.20.200.10">
    <property type="entry name" value="Outer membrane efflux proteins (OEP)"/>
    <property type="match status" value="1"/>
</dbReference>
<feature type="coiled-coil region" evidence="3">
    <location>
        <begin position="96"/>
        <end position="123"/>
    </location>
</feature>
<dbReference type="SUPFAM" id="SSF56954">
    <property type="entry name" value="Outer membrane efflux proteins (OEP)"/>
    <property type="match status" value="1"/>
</dbReference>
<dbReference type="AlphaFoldDB" id="A0A7H0H0R3"/>
<dbReference type="InterPro" id="IPR010131">
    <property type="entry name" value="MdtP/NodT-like"/>
</dbReference>
<keyword evidence="2" id="KW-0472">Membrane</keyword>
<dbReference type="Proteomes" id="UP000516093">
    <property type="component" value="Chromosome"/>
</dbReference>
<evidence type="ECO:0000256" key="1">
    <source>
        <dbReference type="ARBA" id="ARBA00007613"/>
    </source>
</evidence>
<accession>A0A7H0H0R3</accession>
<dbReference type="EMBL" id="CP060784">
    <property type="protein sequence ID" value="QNP54129.1"/>
    <property type="molecule type" value="Genomic_DNA"/>
</dbReference>
<evidence type="ECO:0000256" key="2">
    <source>
        <dbReference type="RuleBase" id="RU362097"/>
    </source>
</evidence>
<proteinExistence type="inferred from homology"/>
<keyword evidence="5" id="KW-1185">Reference proteome</keyword>
<evidence type="ECO:0000313" key="5">
    <source>
        <dbReference type="Proteomes" id="UP000516093"/>
    </source>
</evidence>
<dbReference type="NCBIfam" id="TIGR01845">
    <property type="entry name" value="outer_NodT"/>
    <property type="match status" value="1"/>
</dbReference>
<keyword evidence="3" id="KW-0175">Coiled coil</keyword>
<sequence>MTQTQYYVPLNVSYEVDVWGRLRRGVQAARAESEASEAELRTVQLSLTADGATYYFGIRGLDAELAVLDSTLLARRQSLALTNARFTAGVDNEIAVRRAETELATVEASLFEAQRQRKGLEAALATVTGQTASAFTLAPRRGPLNAPQVPASVPAALLTTRPDLLQAERLLAATDSRLDAARLARLPTLLLNGFIGPQAADLRDLPRISDNYTYYLGGGISIPVFNGGRLRANQQIAQARYDAQAAEYRQRALVAFKEVETALADVQQTAAQLAAQQRALTAARQAGRLTLERYRRGLADYFQVVDADRITLNAARQRVQTQANQLRYTVQLVRALGGNWE</sequence>
<dbReference type="Gene3D" id="1.20.1600.10">
    <property type="entry name" value="Outer membrane efflux proteins (OEP)"/>
    <property type="match status" value="1"/>
</dbReference>
<protein>
    <submittedName>
        <fullName evidence="4">Efflux transporter outer membrane subunit</fullName>
    </submittedName>
</protein>
<evidence type="ECO:0000313" key="4">
    <source>
        <dbReference type="EMBL" id="QNP54129.1"/>
    </source>
</evidence>